<organism evidence="2 3">
    <name type="scientific">Prolemur simus</name>
    <name type="common">Greater bamboo lemur</name>
    <name type="synonym">Hapalemur simus</name>
    <dbReference type="NCBI Taxonomy" id="1328070"/>
    <lineage>
        <taxon>Eukaryota</taxon>
        <taxon>Metazoa</taxon>
        <taxon>Chordata</taxon>
        <taxon>Craniata</taxon>
        <taxon>Vertebrata</taxon>
        <taxon>Euteleostomi</taxon>
        <taxon>Mammalia</taxon>
        <taxon>Eutheria</taxon>
        <taxon>Euarchontoglires</taxon>
        <taxon>Primates</taxon>
        <taxon>Strepsirrhini</taxon>
        <taxon>Lemuriformes</taxon>
        <taxon>Lemuridae</taxon>
        <taxon>Prolemur</taxon>
    </lineage>
</organism>
<evidence type="ECO:0000256" key="1">
    <source>
        <dbReference type="SAM" id="MobiDB-lite"/>
    </source>
</evidence>
<reference evidence="2" key="2">
    <citation type="submission" date="2025-09" db="UniProtKB">
        <authorList>
            <consortium name="Ensembl"/>
        </authorList>
    </citation>
    <scope>IDENTIFICATION</scope>
</reference>
<reference evidence="2" key="1">
    <citation type="submission" date="2025-08" db="UniProtKB">
        <authorList>
            <consortium name="Ensembl"/>
        </authorList>
    </citation>
    <scope>IDENTIFICATION</scope>
</reference>
<dbReference type="Ensembl" id="ENSPSMT00000040511.1">
    <property type="protein sequence ID" value="ENSPSMP00000035135.1"/>
    <property type="gene ID" value="ENSPSMG00000024224.1"/>
</dbReference>
<feature type="region of interest" description="Disordered" evidence="1">
    <location>
        <begin position="1"/>
        <end position="21"/>
    </location>
</feature>
<evidence type="ECO:0000313" key="2">
    <source>
        <dbReference type="Ensembl" id="ENSPSMP00000035135.1"/>
    </source>
</evidence>
<dbReference type="Proteomes" id="UP000694414">
    <property type="component" value="Unplaced"/>
</dbReference>
<dbReference type="AlphaFoldDB" id="A0A8C9ANA3"/>
<keyword evidence="3" id="KW-1185">Reference proteome</keyword>
<dbReference type="GeneTree" id="ENSGT00620000089259"/>
<name>A0A8C9ANA3_PROSS</name>
<accession>A0A8C9ANA3</accession>
<evidence type="ECO:0000313" key="3">
    <source>
        <dbReference type="Proteomes" id="UP000694414"/>
    </source>
</evidence>
<proteinExistence type="predicted"/>
<sequence>MVHGILERRKSKSRTPNSVYDRSASRAEPAFSHILEMAAHFPSLFFRLLVKSSVFLSILSINPFLCVLGSVTASCKQDPELIQILKYLYFQMYFFFLSARPTAQKHILPGN</sequence>
<protein>
    <submittedName>
        <fullName evidence="2">Uncharacterized protein</fullName>
    </submittedName>
</protein>